<comment type="caution">
    <text evidence="2">The sequence shown here is derived from an EMBL/GenBank/DDBJ whole genome shotgun (WGS) entry which is preliminary data.</text>
</comment>
<dbReference type="Pfam" id="PF13963">
    <property type="entry name" value="Transpos_assoc"/>
    <property type="match status" value="1"/>
</dbReference>
<dbReference type="Proteomes" id="UP000245207">
    <property type="component" value="Unassembled WGS sequence"/>
</dbReference>
<gene>
    <name evidence="2" type="ORF">CTI12_AA504360</name>
</gene>
<organism evidence="2 3">
    <name type="scientific">Artemisia annua</name>
    <name type="common">Sweet wormwood</name>
    <dbReference type="NCBI Taxonomy" id="35608"/>
    <lineage>
        <taxon>Eukaryota</taxon>
        <taxon>Viridiplantae</taxon>
        <taxon>Streptophyta</taxon>
        <taxon>Embryophyta</taxon>
        <taxon>Tracheophyta</taxon>
        <taxon>Spermatophyta</taxon>
        <taxon>Magnoliopsida</taxon>
        <taxon>eudicotyledons</taxon>
        <taxon>Gunneridae</taxon>
        <taxon>Pentapetalae</taxon>
        <taxon>asterids</taxon>
        <taxon>campanulids</taxon>
        <taxon>Asterales</taxon>
        <taxon>Asteraceae</taxon>
        <taxon>Asteroideae</taxon>
        <taxon>Anthemideae</taxon>
        <taxon>Artemisiinae</taxon>
        <taxon>Artemisia</taxon>
    </lineage>
</organism>
<evidence type="ECO:0000259" key="1">
    <source>
        <dbReference type="Pfam" id="PF13963"/>
    </source>
</evidence>
<keyword evidence="3" id="KW-1185">Reference proteome</keyword>
<dbReference type="OrthoDB" id="1729146at2759"/>
<evidence type="ECO:0000313" key="2">
    <source>
        <dbReference type="EMBL" id="PWA46888.1"/>
    </source>
</evidence>
<reference evidence="2 3" key="1">
    <citation type="journal article" date="2018" name="Mol. Plant">
        <title>The genome of Artemisia annua provides insight into the evolution of Asteraceae family and artemisinin biosynthesis.</title>
        <authorList>
            <person name="Shen Q."/>
            <person name="Zhang L."/>
            <person name="Liao Z."/>
            <person name="Wang S."/>
            <person name="Yan T."/>
            <person name="Shi P."/>
            <person name="Liu M."/>
            <person name="Fu X."/>
            <person name="Pan Q."/>
            <person name="Wang Y."/>
            <person name="Lv Z."/>
            <person name="Lu X."/>
            <person name="Zhang F."/>
            <person name="Jiang W."/>
            <person name="Ma Y."/>
            <person name="Chen M."/>
            <person name="Hao X."/>
            <person name="Li L."/>
            <person name="Tang Y."/>
            <person name="Lv G."/>
            <person name="Zhou Y."/>
            <person name="Sun X."/>
            <person name="Brodelius P.E."/>
            <person name="Rose J.K.C."/>
            <person name="Tang K."/>
        </authorList>
    </citation>
    <scope>NUCLEOTIDE SEQUENCE [LARGE SCALE GENOMIC DNA]</scope>
    <source>
        <strain evidence="3">cv. Huhao1</strain>
        <tissue evidence="2">Leaf</tissue>
    </source>
</reference>
<evidence type="ECO:0000313" key="3">
    <source>
        <dbReference type="Proteomes" id="UP000245207"/>
    </source>
</evidence>
<accession>A0A2U1LD20</accession>
<sequence length="85" mass="10249">MDRSVWMYQIECVTIEYLEYLPHFLKVAEDDRVKKGKSRVHCPCKNCLNWECFADLKTIKSHLIEKGFMQRHTCWDFHGEVKAKR</sequence>
<dbReference type="EMBL" id="PKPP01010062">
    <property type="protein sequence ID" value="PWA46888.1"/>
    <property type="molecule type" value="Genomic_DNA"/>
</dbReference>
<proteinExistence type="predicted"/>
<name>A0A2U1LD20_ARTAN</name>
<dbReference type="AlphaFoldDB" id="A0A2U1LD20"/>
<feature type="domain" description="Transposase-associated" evidence="1">
    <location>
        <begin position="6"/>
        <end position="80"/>
    </location>
</feature>
<dbReference type="InterPro" id="IPR029480">
    <property type="entry name" value="Transpos_assoc"/>
</dbReference>
<protein>
    <recommendedName>
        <fullName evidence="1">Transposase-associated domain-containing protein</fullName>
    </recommendedName>
</protein>